<evidence type="ECO:0000256" key="5">
    <source>
        <dbReference type="ARBA" id="ARBA00057155"/>
    </source>
</evidence>
<dbReference type="NCBIfam" id="NF003765">
    <property type="entry name" value="PRK05359.1"/>
    <property type="match status" value="1"/>
</dbReference>
<evidence type="ECO:0000313" key="9">
    <source>
        <dbReference type="EMBL" id="SPD85541.1"/>
    </source>
</evidence>
<evidence type="ECO:0000256" key="7">
    <source>
        <dbReference type="HAMAP-Rule" id="MF_00045"/>
    </source>
</evidence>
<comment type="subcellular location">
    <subcellularLocation>
        <location evidence="7">Cytoplasm</location>
    </subcellularLocation>
</comment>
<keyword evidence="7" id="KW-0963">Cytoplasm</keyword>
<proteinExistence type="inferred from homology"/>
<dbReference type="Gene3D" id="3.30.420.10">
    <property type="entry name" value="Ribonuclease H-like superfamily/Ribonuclease H"/>
    <property type="match status" value="1"/>
</dbReference>
<dbReference type="InterPro" id="IPR022894">
    <property type="entry name" value="Oligoribonuclease"/>
</dbReference>
<dbReference type="PANTHER" id="PTHR11046:SF0">
    <property type="entry name" value="OLIGORIBONUCLEASE, MITOCHONDRIAL"/>
    <property type="match status" value="1"/>
</dbReference>
<evidence type="ECO:0000256" key="6">
    <source>
        <dbReference type="ARBA" id="ARBA00070964"/>
    </source>
</evidence>
<accession>A0A2N9JBN1</accession>
<dbReference type="KEGG" id="mgg:MPLG2_0505"/>
<evidence type="ECO:0000256" key="2">
    <source>
        <dbReference type="ARBA" id="ARBA00022722"/>
    </source>
</evidence>
<dbReference type="SUPFAM" id="SSF53098">
    <property type="entry name" value="Ribonuclease H-like"/>
    <property type="match status" value="1"/>
</dbReference>
<reference evidence="9 10" key="1">
    <citation type="submission" date="2018-02" db="EMBL/GenBank/DDBJ databases">
        <authorList>
            <person name="Cohen D.B."/>
            <person name="Kent A.D."/>
        </authorList>
    </citation>
    <scope>NUCLEOTIDE SEQUENCE [LARGE SCALE GENOMIC DNA]</scope>
    <source>
        <strain evidence="9">1</strain>
    </source>
</reference>
<evidence type="ECO:0000259" key="8">
    <source>
        <dbReference type="SMART" id="SM00479"/>
    </source>
</evidence>
<evidence type="ECO:0000256" key="4">
    <source>
        <dbReference type="ARBA" id="ARBA00022839"/>
    </source>
</evidence>
<dbReference type="SMART" id="SM00479">
    <property type="entry name" value="EXOIII"/>
    <property type="match status" value="1"/>
</dbReference>
<dbReference type="EMBL" id="LT985188">
    <property type="protein sequence ID" value="SPD85541.1"/>
    <property type="molecule type" value="Genomic_DNA"/>
</dbReference>
<dbReference type="AlphaFoldDB" id="A0A2N9JBN1"/>
<gene>
    <name evidence="7 9" type="primary">orn</name>
    <name evidence="9" type="ORF">MPLG2_0505</name>
</gene>
<dbReference type="EC" id="3.1.-.-" evidence="7"/>
<name>A0A2N9JBN1_9ACTN</name>
<evidence type="ECO:0000256" key="1">
    <source>
        <dbReference type="ARBA" id="ARBA00009921"/>
    </source>
</evidence>
<dbReference type="CDD" id="cd06135">
    <property type="entry name" value="Orn"/>
    <property type="match status" value="1"/>
</dbReference>
<keyword evidence="4 7" id="KW-0269">Exonuclease</keyword>
<dbReference type="InterPro" id="IPR036397">
    <property type="entry name" value="RNaseH_sf"/>
</dbReference>
<dbReference type="GO" id="GO:0000175">
    <property type="term" value="F:3'-5'-RNA exonuclease activity"/>
    <property type="evidence" value="ECO:0007669"/>
    <property type="project" value="InterPro"/>
</dbReference>
<evidence type="ECO:0000313" key="10">
    <source>
        <dbReference type="Proteomes" id="UP000238164"/>
    </source>
</evidence>
<evidence type="ECO:0000256" key="3">
    <source>
        <dbReference type="ARBA" id="ARBA00022801"/>
    </source>
</evidence>
<comment type="similarity">
    <text evidence="1 7">Belongs to the oligoribonuclease family.</text>
</comment>
<dbReference type="PANTHER" id="PTHR11046">
    <property type="entry name" value="OLIGORIBONUCLEASE, MITOCHONDRIAL"/>
    <property type="match status" value="1"/>
</dbReference>
<keyword evidence="10" id="KW-1185">Reference proteome</keyword>
<dbReference type="InterPro" id="IPR013520">
    <property type="entry name" value="Ribonucl_H"/>
</dbReference>
<dbReference type="GO" id="GO:0005737">
    <property type="term" value="C:cytoplasm"/>
    <property type="evidence" value="ECO:0007669"/>
    <property type="project" value="UniProtKB-SubCell"/>
</dbReference>
<dbReference type="GO" id="GO:0003676">
    <property type="term" value="F:nucleic acid binding"/>
    <property type="evidence" value="ECO:0007669"/>
    <property type="project" value="InterPro"/>
</dbReference>
<dbReference type="FunFam" id="3.30.420.10:FF:000003">
    <property type="entry name" value="Oligoribonuclease"/>
    <property type="match status" value="1"/>
</dbReference>
<feature type="domain" description="Exonuclease" evidence="8">
    <location>
        <begin position="22"/>
        <end position="196"/>
    </location>
</feature>
<dbReference type="InterPro" id="IPR012337">
    <property type="entry name" value="RNaseH-like_sf"/>
</dbReference>
<organism evidence="9 10">
    <name type="scientific">Micropruina glycogenica</name>
    <dbReference type="NCBI Taxonomy" id="75385"/>
    <lineage>
        <taxon>Bacteria</taxon>
        <taxon>Bacillati</taxon>
        <taxon>Actinomycetota</taxon>
        <taxon>Actinomycetes</taxon>
        <taxon>Propionibacteriales</taxon>
        <taxon>Nocardioidaceae</taxon>
        <taxon>Micropruina</taxon>
    </lineage>
</organism>
<keyword evidence="2 7" id="KW-0540">Nuclease</keyword>
<protein>
    <recommendedName>
        <fullName evidence="6 7">Oligoribonuclease</fullName>
        <ecNumber evidence="7">3.1.-.-</ecNumber>
    </recommendedName>
</protein>
<feature type="active site" evidence="7">
    <location>
        <position position="144"/>
    </location>
</feature>
<comment type="function">
    <text evidence="5 7">3'-to-5' exoribonuclease specific for small oligoribonucleotides.</text>
</comment>
<dbReference type="HAMAP" id="MF_00045">
    <property type="entry name" value="Oligoribonuclease"/>
    <property type="match status" value="1"/>
</dbReference>
<sequence>MNRACQTPGRGGSPRVLAVGDQLVWIDCEMTGLDLTHDVLIEVAALVTDGQLNVLGEGVDVVIKPSDAALEQMGDFVREMHEKSGLLPLLADGVDVETAEQQVLAYIREHVPNARSAPLAGNTIGTDRSFLARDMPELEQHVHYRNVDVSSIKELARRWFPRAYYNTPAKSGNHRALADIRESIEELRYYREAVFVAPPGPSTVELKRIAAVHQGALTHPGPVEIGTD</sequence>
<dbReference type="Proteomes" id="UP000238164">
    <property type="component" value="Chromosome 1"/>
</dbReference>
<keyword evidence="3 7" id="KW-0378">Hydrolase</keyword>
<dbReference type="Pfam" id="PF00929">
    <property type="entry name" value="RNase_T"/>
    <property type="match status" value="1"/>
</dbReference>